<dbReference type="PRINTS" id="PR01345">
    <property type="entry name" value="CERVTRCPTASE"/>
</dbReference>
<organism evidence="2 3">
    <name type="scientific">Octopus vulgaris</name>
    <name type="common">Common octopus</name>
    <dbReference type="NCBI Taxonomy" id="6645"/>
    <lineage>
        <taxon>Eukaryota</taxon>
        <taxon>Metazoa</taxon>
        <taxon>Spiralia</taxon>
        <taxon>Lophotrochozoa</taxon>
        <taxon>Mollusca</taxon>
        <taxon>Cephalopoda</taxon>
        <taxon>Coleoidea</taxon>
        <taxon>Octopodiformes</taxon>
        <taxon>Octopoda</taxon>
        <taxon>Incirrata</taxon>
        <taxon>Octopodidae</taxon>
        <taxon>Octopus</taxon>
    </lineage>
</organism>
<dbReference type="AlphaFoldDB" id="A0AA36FC91"/>
<feature type="signal peptide" evidence="1">
    <location>
        <begin position="1"/>
        <end position="17"/>
    </location>
</feature>
<dbReference type="Proteomes" id="UP001162480">
    <property type="component" value="Chromosome 10"/>
</dbReference>
<keyword evidence="3" id="KW-1185">Reference proteome</keyword>
<proteinExistence type="predicted"/>
<evidence type="ECO:0000313" key="3">
    <source>
        <dbReference type="Proteomes" id="UP001162480"/>
    </source>
</evidence>
<accession>A0AA36FC91</accession>
<feature type="chain" id="PRO_5041455561" evidence="1">
    <location>
        <begin position="18"/>
        <end position="162"/>
    </location>
</feature>
<keyword evidence="1" id="KW-0732">Signal</keyword>
<gene>
    <name evidence="2" type="ORF">OCTVUL_1B010264</name>
</gene>
<sequence length="162" mass="19089">MLTAAIFLPLYVMLVRPILEYGIQASSPYLLKDIQHLKRVQKLATRMVHGLKNLSYEERLRTLDLYSLEKRRCRGDLILAHNIISGKCNLSKELFFTPAPERRLRGHSKKLYLRQFHFNRRRGAFSVRVADPWNKLPDEMMKMPMTALFKASLDLKWPELFT</sequence>
<name>A0AA36FC91_OCTVU</name>
<evidence type="ECO:0000313" key="2">
    <source>
        <dbReference type="EMBL" id="CAI9729518.1"/>
    </source>
</evidence>
<protein>
    <submittedName>
        <fullName evidence="2">Uncharacterized protein</fullName>
    </submittedName>
</protein>
<evidence type="ECO:0000256" key="1">
    <source>
        <dbReference type="SAM" id="SignalP"/>
    </source>
</evidence>
<reference evidence="2" key="1">
    <citation type="submission" date="2023-08" db="EMBL/GenBank/DDBJ databases">
        <authorList>
            <person name="Alioto T."/>
            <person name="Alioto T."/>
            <person name="Gomez Garrido J."/>
        </authorList>
    </citation>
    <scope>NUCLEOTIDE SEQUENCE</scope>
</reference>
<dbReference type="EMBL" id="OX597823">
    <property type="protein sequence ID" value="CAI9729518.1"/>
    <property type="molecule type" value="Genomic_DNA"/>
</dbReference>